<evidence type="ECO:0000313" key="2">
    <source>
        <dbReference type="Proteomes" id="UP000530424"/>
    </source>
</evidence>
<evidence type="ECO:0000313" key="1">
    <source>
        <dbReference type="EMBL" id="NYJ01494.1"/>
    </source>
</evidence>
<sequence length="179" mass="18592">MFTNAFKSLGRQWVGFLALFFVLTTGSAYALAGHNTVFSDDIVNGTVKSIDVRDGSLRGSDVTDDSLTGSDVEESTLTTVPDASTVGGKSPSDFLDASVYKKESTIAAGTDHGDGTFIISVSCDPGDVLLSGGPANVNGTSDMVESFPTPGTTNGWTARIHKNGLADNFSVVLLCIDQA</sequence>
<keyword evidence="2" id="KW-1185">Reference proteome</keyword>
<dbReference type="Proteomes" id="UP000530424">
    <property type="component" value="Unassembled WGS sequence"/>
</dbReference>
<reference evidence="1 2" key="1">
    <citation type="submission" date="2020-07" db="EMBL/GenBank/DDBJ databases">
        <title>Sequencing the genomes of 1000 actinobacteria strains.</title>
        <authorList>
            <person name="Klenk H.-P."/>
        </authorList>
    </citation>
    <scope>NUCLEOTIDE SEQUENCE [LARGE SCALE GENOMIC DNA]</scope>
    <source>
        <strain evidence="1 2">DSM 103833</strain>
    </source>
</reference>
<gene>
    <name evidence="1" type="ORF">HNR19_002192</name>
</gene>
<accession>A0A853C2C9</accession>
<name>A0A853C2C9_9ACTN</name>
<comment type="caution">
    <text evidence="1">The sequence shown here is derived from an EMBL/GenBank/DDBJ whole genome shotgun (WGS) entry which is preliminary data.</text>
</comment>
<organism evidence="1 2">
    <name type="scientific">Nocardioides thalensis</name>
    <dbReference type="NCBI Taxonomy" id="1914755"/>
    <lineage>
        <taxon>Bacteria</taxon>
        <taxon>Bacillati</taxon>
        <taxon>Actinomycetota</taxon>
        <taxon>Actinomycetes</taxon>
        <taxon>Propionibacteriales</taxon>
        <taxon>Nocardioidaceae</taxon>
        <taxon>Nocardioides</taxon>
    </lineage>
</organism>
<protein>
    <submittedName>
        <fullName evidence="1">Uncharacterized protein</fullName>
    </submittedName>
</protein>
<dbReference type="AlphaFoldDB" id="A0A853C2C9"/>
<proteinExistence type="predicted"/>
<dbReference type="EMBL" id="JACCFP010000001">
    <property type="protein sequence ID" value="NYJ01494.1"/>
    <property type="molecule type" value="Genomic_DNA"/>
</dbReference>
<dbReference type="RefSeq" id="WP_179667973.1">
    <property type="nucleotide sequence ID" value="NZ_JACCFP010000001.1"/>
</dbReference>